<protein>
    <submittedName>
        <fullName evidence="3">5493_t:CDS:1</fullName>
    </submittedName>
</protein>
<accession>A0A9N9K027</accession>
<dbReference type="AlphaFoldDB" id="A0A9N9K027"/>
<evidence type="ECO:0000313" key="3">
    <source>
        <dbReference type="EMBL" id="CAG8801689.1"/>
    </source>
</evidence>
<dbReference type="Proteomes" id="UP000789396">
    <property type="component" value="Unassembled WGS sequence"/>
</dbReference>
<feature type="region of interest" description="Disordered" evidence="1">
    <location>
        <begin position="117"/>
        <end position="154"/>
    </location>
</feature>
<feature type="non-terminal residue" evidence="3">
    <location>
        <position position="244"/>
    </location>
</feature>
<comment type="caution">
    <text evidence="3">The sequence shown here is derived from an EMBL/GenBank/DDBJ whole genome shotgun (WGS) entry which is preliminary data.</text>
</comment>
<evidence type="ECO:0000259" key="2">
    <source>
        <dbReference type="PROSITE" id="PS50003"/>
    </source>
</evidence>
<gene>
    <name evidence="3" type="ORF">RFULGI_LOCUS17800</name>
</gene>
<organism evidence="3 4">
    <name type="scientific">Racocetra fulgida</name>
    <dbReference type="NCBI Taxonomy" id="60492"/>
    <lineage>
        <taxon>Eukaryota</taxon>
        <taxon>Fungi</taxon>
        <taxon>Fungi incertae sedis</taxon>
        <taxon>Mucoromycota</taxon>
        <taxon>Glomeromycotina</taxon>
        <taxon>Glomeromycetes</taxon>
        <taxon>Diversisporales</taxon>
        <taxon>Gigasporaceae</taxon>
        <taxon>Racocetra</taxon>
    </lineage>
</organism>
<dbReference type="InterPro" id="IPR001849">
    <property type="entry name" value="PH_domain"/>
</dbReference>
<dbReference type="InterPro" id="IPR011993">
    <property type="entry name" value="PH-like_dom_sf"/>
</dbReference>
<feature type="non-terminal residue" evidence="3">
    <location>
        <position position="1"/>
    </location>
</feature>
<keyword evidence="4" id="KW-1185">Reference proteome</keyword>
<feature type="domain" description="PH" evidence="2">
    <location>
        <begin position="1"/>
        <end position="93"/>
    </location>
</feature>
<dbReference type="SMART" id="SM00233">
    <property type="entry name" value="PH"/>
    <property type="match status" value="1"/>
</dbReference>
<sequence length="244" mass="27604">APATSLVITSLPNQPPMLKGYLHKWTNYASGYKNDAGNSCRGSINMKIAKISVDSTDRLRFDIIGKGSVRYHLRANNPSEAKQWIVALTQSSAYYEKNDKGRRQSVIDDSISDETRIGRSLHKSESHADTITSADSDRDRSRSPSNQSIDLENVPNEDSYRITISSTRAQLELQNQLLDSLSSTVSESSSSTESKESTIIDTFSQSLRTLHNLVDDVLRMTEERDVYWNRKLEKELEAKRLWEE</sequence>
<reference evidence="3" key="1">
    <citation type="submission" date="2021-06" db="EMBL/GenBank/DDBJ databases">
        <authorList>
            <person name="Kallberg Y."/>
            <person name="Tangrot J."/>
            <person name="Rosling A."/>
        </authorList>
    </citation>
    <scope>NUCLEOTIDE SEQUENCE</scope>
    <source>
        <strain evidence="3">IN212</strain>
    </source>
</reference>
<dbReference type="SUPFAM" id="SSF50729">
    <property type="entry name" value="PH domain-like"/>
    <property type="match status" value="1"/>
</dbReference>
<dbReference type="OrthoDB" id="1854502at2759"/>
<proteinExistence type="predicted"/>
<dbReference type="PROSITE" id="PS50003">
    <property type="entry name" value="PH_DOMAIN"/>
    <property type="match status" value="1"/>
</dbReference>
<feature type="compositionally biased region" description="Basic and acidic residues" evidence="1">
    <location>
        <begin position="117"/>
        <end position="128"/>
    </location>
</feature>
<dbReference type="Gene3D" id="2.30.29.30">
    <property type="entry name" value="Pleckstrin-homology domain (PH domain)/Phosphotyrosine-binding domain (PTB)"/>
    <property type="match status" value="1"/>
</dbReference>
<evidence type="ECO:0000256" key="1">
    <source>
        <dbReference type="SAM" id="MobiDB-lite"/>
    </source>
</evidence>
<name>A0A9N9K027_9GLOM</name>
<dbReference type="EMBL" id="CAJVPZ010072724">
    <property type="protein sequence ID" value="CAG8801689.1"/>
    <property type="molecule type" value="Genomic_DNA"/>
</dbReference>
<evidence type="ECO:0000313" key="4">
    <source>
        <dbReference type="Proteomes" id="UP000789396"/>
    </source>
</evidence>